<feature type="compositionally biased region" description="Polar residues" evidence="1">
    <location>
        <begin position="183"/>
        <end position="198"/>
    </location>
</feature>
<organism evidence="2 3">
    <name type="scientific">Hydnum rufescens UP504</name>
    <dbReference type="NCBI Taxonomy" id="1448309"/>
    <lineage>
        <taxon>Eukaryota</taxon>
        <taxon>Fungi</taxon>
        <taxon>Dikarya</taxon>
        <taxon>Basidiomycota</taxon>
        <taxon>Agaricomycotina</taxon>
        <taxon>Agaricomycetes</taxon>
        <taxon>Cantharellales</taxon>
        <taxon>Hydnaceae</taxon>
        <taxon>Hydnum</taxon>
    </lineage>
</organism>
<comment type="caution">
    <text evidence="2">The sequence shown here is derived from an EMBL/GenBank/DDBJ whole genome shotgun (WGS) entry which is preliminary data.</text>
</comment>
<feature type="compositionally biased region" description="Basic and acidic residues" evidence="1">
    <location>
        <begin position="29"/>
        <end position="40"/>
    </location>
</feature>
<dbReference type="EMBL" id="MU129811">
    <property type="protein sequence ID" value="KAF9502635.1"/>
    <property type="molecule type" value="Genomic_DNA"/>
</dbReference>
<sequence length="257" mass="28791">MHPPLLRPRPTHDESPNSHATYGNATQQRDIRHRDTETRRTTARHGNTPNEDAPNEDAIHGNATHGNATYGNAPNKHATVPNEAPRNHTPATVTTSRVNEYPRKNPHNPARRHLNEGTRTNCRTCELEYGSSTPHPLQRVWGTTKAHPMQDDNPRNDESPNSDVPHGNATWQCDTRQHDTPTRHSNGPTTRPHQSPQQRAKRGHGITHSPRQGTHTNRRVYEPAYVRTGVWTSQHARSQYPTPAGVGYKSCGTKRAA</sequence>
<evidence type="ECO:0000313" key="3">
    <source>
        <dbReference type="Proteomes" id="UP000886523"/>
    </source>
</evidence>
<evidence type="ECO:0000313" key="2">
    <source>
        <dbReference type="EMBL" id="KAF9502635.1"/>
    </source>
</evidence>
<accession>A0A9P6ABY8</accession>
<proteinExistence type="predicted"/>
<feature type="region of interest" description="Disordered" evidence="1">
    <location>
        <begin position="145"/>
        <end position="220"/>
    </location>
</feature>
<dbReference type="Proteomes" id="UP000886523">
    <property type="component" value="Unassembled WGS sequence"/>
</dbReference>
<keyword evidence="3" id="KW-1185">Reference proteome</keyword>
<name>A0A9P6ABY8_9AGAM</name>
<feature type="region of interest" description="Disordered" evidence="1">
    <location>
        <begin position="233"/>
        <end position="257"/>
    </location>
</feature>
<evidence type="ECO:0000256" key="1">
    <source>
        <dbReference type="SAM" id="MobiDB-lite"/>
    </source>
</evidence>
<feature type="compositionally biased region" description="Polar residues" evidence="1">
    <location>
        <begin position="89"/>
        <end position="98"/>
    </location>
</feature>
<gene>
    <name evidence="2" type="ORF">BS47DRAFT_1370128</name>
</gene>
<feature type="region of interest" description="Disordered" evidence="1">
    <location>
        <begin position="1"/>
        <end position="118"/>
    </location>
</feature>
<feature type="compositionally biased region" description="Basic and acidic residues" evidence="1">
    <location>
        <begin position="148"/>
        <end position="158"/>
    </location>
</feature>
<dbReference type="AlphaFoldDB" id="A0A9P6ABY8"/>
<reference evidence="2" key="1">
    <citation type="journal article" date="2020" name="Nat. Commun.">
        <title>Large-scale genome sequencing of mycorrhizal fungi provides insights into the early evolution of symbiotic traits.</title>
        <authorList>
            <person name="Miyauchi S."/>
            <person name="Kiss E."/>
            <person name="Kuo A."/>
            <person name="Drula E."/>
            <person name="Kohler A."/>
            <person name="Sanchez-Garcia M."/>
            <person name="Morin E."/>
            <person name="Andreopoulos B."/>
            <person name="Barry K.W."/>
            <person name="Bonito G."/>
            <person name="Buee M."/>
            <person name="Carver A."/>
            <person name="Chen C."/>
            <person name="Cichocki N."/>
            <person name="Clum A."/>
            <person name="Culley D."/>
            <person name="Crous P.W."/>
            <person name="Fauchery L."/>
            <person name="Girlanda M."/>
            <person name="Hayes R.D."/>
            <person name="Keri Z."/>
            <person name="LaButti K."/>
            <person name="Lipzen A."/>
            <person name="Lombard V."/>
            <person name="Magnuson J."/>
            <person name="Maillard F."/>
            <person name="Murat C."/>
            <person name="Nolan M."/>
            <person name="Ohm R.A."/>
            <person name="Pangilinan J."/>
            <person name="Pereira M.F."/>
            <person name="Perotto S."/>
            <person name="Peter M."/>
            <person name="Pfister S."/>
            <person name="Riley R."/>
            <person name="Sitrit Y."/>
            <person name="Stielow J.B."/>
            <person name="Szollosi G."/>
            <person name="Zifcakova L."/>
            <person name="Stursova M."/>
            <person name="Spatafora J.W."/>
            <person name="Tedersoo L."/>
            <person name="Vaario L.M."/>
            <person name="Yamada A."/>
            <person name="Yan M."/>
            <person name="Wang P."/>
            <person name="Xu J."/>
            <person name="Bruns T."/>
            <person name="Baldrian P."/>
            <person name="Vilgalys R."/>
            <person name="Dunand C."/>
            <person name="Henrissat B."/>
            <person name="Grigoriev I.V."/>
            <person name="Hibbett D."/>
            <person name="Nagy L.G."/>
            <person name="Martin F.M."/>
        </authorList>
    </citation>
    <scope>NUCLEOTIDE SEQUENCE</scope>
    <source>
        <strain evidence="2">UP504</strain>
    </source>
</reference>
<protein>
    <submittedName>
        <fullName evidence="2">Uncharacterized protein</fullName>
    </submittedName>
</protein>
<feature type="compositionally biased region" description="Polar residues" evidence="1">
    <location>
        <begin position="17"/>
        <end position="28"/>
    </location>
</feature>